<dbReference type="AlphaFoldDB" id="A0A5P1E2H1"/>
<name>A0A5P1E2H1_ASPOF</name>
<dbReference type="Proteomes" id="UP000243459">
    <property type="component" value="Chromosome 10"/>
</dbReference>
<proteinExistence type="predicted"/>
<evidence type="ECO:0000313" key="1">
    <source>
        <dbReference type="EMBL" id="ONK55697.1"/>
    </source>
</evidence>
<gene>
    <name evidence="1" type="ORF">A4U43_C10F80</name>
</gene>
<reference evidence="2" key="1">
    <citation type="journal article" date="2017" name="Nat. Commun.">
        <title>The asparagus genome sheds light on the origin and evolution of a young Y chromosome.</title>
        <authorList>
            <person name="Harkess A."/>
            <person name="Zhou J."/>
            <person name="Xu C."/>
            <person name="Bowers J.E."/>
            <person name="Van der Hulst R."/>
            <person name="Ayyampalayam S."/>
            <person name="Mercati F."/>
            <person name="Riccardi P."/>
            <person name="McKain M.R."/>
            <person name="Kakrana A."/>
            <person name="Tang H."/>
            <person name="Ray J."/>
            <person name="Groenendijk J."/>
            <person name="Arikit S."/>
            <person name="Mathioni S.M."/>
            <person name="Nakano M."/>
            <person name="Shan H."/>
            <person name="Telgmann-Rauber A."/>
            <person name="Kanno A."/>
            <person name="Yue Z."/>
            <person name="Chen H."/>
            <person name="Li W."/>
            <person name="Chen Y."/>
            <person name="Xu X."/>
            <person name="Zhang Y."/>
            <person name="Luo S."/>
            <person name="Chen H."/>
            <person name="Gao J."/>
            <person name="Mao Z."/>
            <person name="Pires J.C."/>
            <person name="Luo M."/>
            <person name="Kudrna D."/>
            <person name="Wing R.A."/>
            <person name="Meyers B.C."/>
            <person name="Yi K."/>
            <person name="Kong H."/>
            <person name="Lavrijsen P."/>
            <person name="Sunseri F."/>
            <person name="Falavigna A."/>
            <person name="Ye Y."/>
            <person name="Leebens-Mack J.H."/>
            <person name="Chen G."/>
        </authorList>
    </citation>
    <scope>NUCLEOTIDE SEQUENCE [LARGE SCALE GENOMIC DNA]</scope>
    <source>
        <strain evidence="2">cv. DH0086</strain>
    </source>
</reference>
<protein>
    <submittedName>
        <fullName evidence="1">Uncharacterized protein</fullName>
    </submittedName>
</protein>
<dbReference type="EMBL" id="CM007390">
    <property type="protein sequence ID" value="ONK55697.1"/>
    <property type="molecule type" value="Genomic_DNA"/>
</dbReference>
<keyword evidence="2" id="KW-1185">Reference proteome</keyword>
<accession>A0A5P1E2H1</accession>
<organism evidence="1 2">
    <name type="scientific">Asparagus officinalis</name>
    <name type="common">Garden asparagus</name>
    <dbReference type="NCBI Taxonomy" id="4686"/>
    <lineage>
        <taxon>Eukaryota</taxon>
        <taxon>Viridiplantae</taxon>
        <taxon>Streptophyta</taxon>
        <taxon>Embryophyta</taxon>
        <taxon>Tracheophyta</taxon>
        <taxon>Spermatophyta</taxon>
        <taxon>Magnoliopsida</taxon>
        <taxon>Liliopsida</taxon>
        <taxon>Asparagales</taxon>
        <taxon>Asparagaceae</taxon>
        <taxon>Asparagoideae</taxon>
        <taxon>Asparagus</taxon>
    </lineage>
</organism>
<dbReference type="Gramene" id="ONK55697">
    <property type="protein sequence ID" value="ONK55697"/>
    <property type="gene ID" value="A4U43_C10F80"/>
</dbReference>
<sequence>MTKTTRGFGNTFHKEAFIRSVSSNVDFLSNRFTNYKIGGNNVIIDLEVQSKVPSLIRRLLVKKLCNWWSSNIASLFATSPRDLRMDWPLLQSYLMRFALNSADLHVES</sequence>
<evidence type="ECO:0000313" key="2">
    <source>
        <dbReference type="Proteomes" id="UP000243459"/>
    </source>
</evidence>